<gene>
    <name evidence="6" type="ORF">BUALT_Bualt02G0009300</name>
</gene>
<evidence type="ECO:0000313" key="6">
    <source>
        <dbReference type="EMBL" id="KAG8387323.1"/>
    </source>
</evidence>
<sequence length="153" mass="17009">MYFSLCPLFEDGRTSVTSHHRPSWWFLSVVLPVDVWVVYWSSLVLKLLVQSGNNLAVKALRDRSSNISFVKSCLVFKVAIPAILTNLRQLRTYIETAEVALLGGFVARLDGLIDAAVNCLRNADSVDGQTPVLLIQTEKQMAIEEGIAFRQGV</sequence>
<organism evidence="6 7">
    <name type="scientific">Buddleja alternifolia</name>
    <dbReference type="NCBI Taxonomy" id="168488"/>
    <lineage>
        <taxon>Eukaryota</taxon>
        <taxon>Viridiplantae</taxon>
        <taxon>Streptophyta</taxon>
        <taxon>Embryophyta</taxon>
        <taxon>Tracheophyta</taxon>
        <taxon>Spermatophyta</taxon>
        <taxon>Magnoliopsida</taxon>
        <taxon>eudicotyledons</taxon>
        <taxon>Gunneridae</taxon>
        <taxon>Pentapetalae</taxon>
        <taxon>asterids</taxon>
        <taxon>lamiids</taxon>
        <taxon>Lamiales</taxon>
        <taxon>Scrophulariaceae</taxon>
        <taxon>Buddlejeae</taxon>
        <taxon>Buddleja</taxon>
    </lineage>
</organism>
<dbReference type="InterPro" id="IPR029705">
    <property type="entry name" value="VPS35L"/>
</dbReference>
<evidence type="ECO:0000313" key="7">
    <source>
        <dbReference type="Proteomes" id="UP000826271"/>
    </source>
</evidence>
<protein>
    <submittedName>
        <fullName evidence="6">Uncharacterized protein</fullName>
    </submittedName>
</protein>
<keyword evidence="7" id="KW-1185">Reference proteome</keyword>
<dbReference type="PANTHER" id="PTHR13673">
    <property type="entry name" value="ESOPHAGEAL CANCER ASSOCIATED PROTEIN"/>
    <property type="match status" value="1"/>
</dbReference>
<dbReference type="GO" id="GO:0005768">
    <property type="term" value="C:endosome"/>
    <property type="evidence" value="ECO:0007669"/>
    <property type="project" value="UniProtKB-SubCell"/>
</dbReference>
<dbReference type="GO" id="GO:0015031">
    <property type="term" value="P:protein transport"/>
    <property type="evidence" value="ECO:0007669"/>
    <property type="project" value="UniProtKB-KW"/>
</dbReference>
<comment type="similarity">
    <text evidence="2">Belongs to the VPS35L family.</text>
</comment>
<dbReference type="PANTHER" id="PTHR13673:SF0">
    <property type="entry name" value="VPS35 ENDOSOMAL PROTEIN-SORTING FACTOR-LIKE"/>
    <property type="match status" value="1"/>
</dbReference>
<keyword evidence="4" id="KW-0967">Endosome</keyword>
<evidence type="ECO:0000256" key="2">
    <source>
        <dbReference type="ARBA" id="ARBA00010704"/>
    </source>
</evidence>
<evidence type="ECO:0000256" key="5">
    <source>
        <dbReference type="ARBA" id="ARBA00022927"/>
    </source>
</evidence>
<name>A0AAV6Y750_9LAMI</name>
<evidence type="ECO:0000256" key="1">
    <source>
        <dbReference type="ARBA" id="ARBA00004177"/>
    </source>
</evidence>
<comment type="caution">
    <text evidence="6">The sequence shown here is derived from an EMBL/GenBank/DDBJ whole genome shotgun (WGS) entry which is preliminary data.</text>
</comment>
<keyword evidence="3" id="KW-0813">Transport</keyword>
<dbReference type="EMBL" id="WHWC01000002">
    <property type="protein sequence ID" value="KAG8387323.1"/>
    <property type="molecule type" value="Genomic_DNA"/>
</dbReference>
<reference evidence="6" key="1">
    <citation type="submission" date="2019-10" db="EMBL/GenBank/DDBJ databases">
        <authorList>
            <person name="Zhang R."/>
            <person name="Pan Y."/>
            <person name="Wang J."/>
            <person name="Ma R."/>
            <person name="Yu S."/>
        </authorList>
    </citation>
    <scope>NUCLEOTIDE SEQUENCE</scope>
    <source>
        <strain evidence="6">LA-IB0</strain>
        <tissue evidence="6">Leaf</tissue>
    </source>
</reference>
<evidence type="ECO:0000256" key="3">
    <source>
        <dbReference type="ARBA" id="ARBA00022448"/>
    </source>
</evidence>
<accession>A0AAV6Y750</accession>
<keyword evidence="5" id="KW-0653">Protein transport</keyword>
<evidence type="ECO:0000256" key="4">
    <source>
        <dbReference type="ARBA" id="ARBA00022753"/>
    </source>
</evidence>
<dbReference type="AlphaFoldDB" id="A0AAV6Y750"/>
<dbReference type="Proteomes" id="UP000826271">
    <property type="component" value="Unassembled WGS sequence"/>
</dbReference>
<dbReference type="GO" id="GO:0032456">
    <property type="term" value="P:endocytic recycling"/>
    <property type="evidence" value="ECO:0007669"/>
    <property type="project" value="InterPro"/>
</dbReference>
<comment type="subcellular location">
    <subcellularLocation>
        <location evidence="1">Endosome</location>
    </subcellularLocation>
</comment>
<proteinExistence type="inferred from homology"/>